<dbReference type="InterPro" id="IPR001606">
    <property type="entry name" value="ARID_dom"/>
</dbReference>
<feature type="compositionally biased region" description="Basic and acidic residues" evidence="1">
    <location>
        <begin position="350"/>
        <end position="362"/>
    </location>
</feature>
<dbReference type="SUPFAM" id="SSF46774">
    <property type="entry name" value="ARID-like"/>
    <property type="match status" value="1"/>
</dbReference>
<dbReference type="AlphaFoldDB" id="A0AAW1W842"/>
<evidence type="ECO:0000313" key="4">
    <source>
        <dbReference type="Proteomes" id="UP001457282"/>
    </source>
</evidence>
<sequence length="380" mass="43192">MPMKNVREDTKDCQISGFSEFSKPQRYGKLINPNVLNSGFEGKSMFDTSDSESFYERLSKLNESLGYNLVFDVRQTKLNLHLFYREVTLRGGFNQVNKDRRWDEIASSLKLDGRNLNYPDILLKLYALFLFQYEQIYFYRGPEKVASMPDLTIDIEDSPQMEMKCTNQSSQMVTYVEDGPGGKKILKKSSSQSLSTGSESAEKQSATGPEQKQILQLHSMKEEIGKRGSASAENQPAEPEVEEEHIPQLHSKKKETRKRGSASAKKQLAVPKRKGMKKPGARQGIRSGYHIFIKTECGRLKNCQSNRGQNVRQMANDAWNRLSEAEKQPYIEQSIKEKERSANKVSVADEQNHVKDTTDLENKQSSPDGDYHVILDPSDA</sequence>
<dbReference type="Pfam" id="PF01388">
    <property type="entry name" value="ARID"/>
    <property type="match status" value="1"/>
</dbReference>
<keyword evidence="4" id="KW-1185">Reference proteome</keyword>
<dbReference type="PANTHER" id="PTHR46691:SF5">
    <property type="entry name" value="HMG (HIGH MOBILITY GROUP) BOX PROTEIN"/>
    <property type="match status" value="1"/>
</dbReference>
<evidence type="ECO:0000313" key="3">
    <source>
        <dbReference type="EMBL" id="KAK9919978.1"/>
    </source>
</evidence>
<dbReference type="PROSITE" id="PS51011">
    <property type="entry name" value="ARID"/>
    <property type="match status" value="1"/>
</dbReference>
<feature type="compositionally biased region" description="Basic residues" evidence="1">
    <location>
        <begin position="271"/>
        <end position="280"/>
    </location>
</feature>
<protein>
    <recommendedName>
        <fullName evidence="2">ARID domain-containing protein</fullName>
    </recommendedName>
</protein>
<dbReference type="Gene3D" id="1.10.150.60">
    <property type="entry name" value="ARID DNA-binding domain"/>
    <property type="match status" value="1"/>
</dbReference>
<dbReference type="SMART" id="SM01014">
    <property type="entry name" value="ARID"/>
    <property type="match status" value="1"/>
</dbReference>
<organism evidence="3 4">
    <name type="scientific">Rubus argutus</name>
    <name type="common">Southern blackberry</name>
    <dbReference type="NCBI Taxonomy" id="59490"/>
    <lineage>
        <taxon>Eukaryota</taxon>
        <taxon>Viridiplantae</taxon>
        <taxon>Streptophyta</taxon>
        <taxon>Embryophyta</taxon>
        <taxon>Tracheophyta</taxon>
        <taxon>Spermatophyta</taxon>
        <taxon>Magnoliopsida</taxon>
        <taxon>eudicotyledons</taxon>
        <taxon>Gunneridae</taxon>
        <taxon>Pentapetalae</taxon>
        <taxon>rosids</taxon>
        <taxon>fabids</taxon>
        <taxon>Rosales</taxon>
        <taxon>Rosaceae</taxon>
        <taxon>Rosoideae</taxon>
        <taxon>Rosoideae incertae sedis</taxon>
        <taxon>Rubus</taxon>
    </lineage>
</organism>
<comment type="caution">
    <text evidence="3">The sequence shown here is derived from an EMBL/GenBank/DDBJ whole genome shotgun (WGS) entry which is preliminary data.</text>
</comment>
<dbReference type="Gene3D" id="1.10.30.10">
    <property type="entry name" value="High mobility group box domain"/>
    <property type="match status" value="1"/>
</dbReference>
<dbReference type="InterPro" id="IPR036431">
    <property type="entry name" value="ARID_dom_sf"/>
</dbReference>
<feature type="compositionally biased region" description="Basic residues" evidence="1">
    <location>
        <begin position="250"/>
        <end position="260"/>
    </location>
</feature>
<name>A0AAW1W842_RUBAR</name>
<feature type="domain" description="ARID" evidence="2">
    <location>
        <begin position="48"/>
        <end position="138"/>
    </location>
</feature>
<reference evidence="3 4" key="1">
    <citation type="journal article" date="2023" name="G3 (Bethesda)">
        <title>A chromosome-length genome assembly and annotation of blackberry (Rubus argutus, cv. 'Hillquist').</title>
        <authorList>
            <person name="Bruna T."/>
            <person name="Aryal R."/>
            <person name="Dudchenko O."/>
            <person name="Sargent D.J."/>
            <person name="Mead D."/>
            <person name="Buti M."/>
            <person name="Cavallini A."/>
            <person name="Hytonen T."/>
            <person name="Andres J."/>
            <person name="Pham M."/>
            <person name="Weisz D."/>
            <person name="Mascagni F."/>
            <person name="Usai G."/>
            <person name="Natali L."/>
            <person name="Bassil N."/>
            <person name="Fernandez G.E."/>
            <person name="Lomsadze A."/>
            <person name="Armour M."/>
            <person name="Olukolu B."/>
            <person name="Poorten T."/>
            <person name="Britton C."/>
            <person name="Davik J."/>
            <person name="Ashrafi H."/>
            <person name="Aiden E.L."/>
            <person name="Borodovsky M."/>
            <person name="Worthington M."/>
        </authorList>
    </citation>
    <scope>NUCLEOTIDE SEQUENCE [LARGE SCALE GENOMIC DNA]</scope>
    <source>
        <strain evidence="3">PI 553951</strain>
    </source>
</reference>
<evidence type="ECO:0000256" key="1">
    <source>
        <dbReference type="SAM" id="MobiDB-lite"/>
    </source>
</evidence>
<accession>A0AAW1W842</accession>
<dbReference type="PANTHER" id="PTHR46691">
    <property type="entry name" value="HIGH MOBILITY GROUP B PROTEIN 9"/>
    <property type="match status" value="1"/>
</dbReference>
<dbReference type="EMBL" id="JBEDUW010000006">
    <property type="protein sequence ID" value="KAK9919978.1"/>
    <property type="molecule type" value="Genomic_DNA"/>
</dbReference>
<feature type="compositionally biased region" description="Polar residues" evidence="1">
    <location>
        <begin position="203"/>
        <end position="216"/>
    </location>
</feature>
<feature type="region of interest" description="Disordered" evidence="1">
    <location>
        <begin position="336"/>
        <end position="380"/>
    </location>
</feature>
<feature type="compositionally biased region" description="Low complexity" evidence="1">
    <location>
        <begin position="188"/>
        <end position="199"/>
    </location>
</feature>
<dbReference type="GO" id="GO:0003677">
    <property type="term" value="F:DNA binding"/>
    <property type="evidence" value="ECO:0007669"/>
    <property type="project" value="InterPro"/>
</dbReference>
<dbReference type="InterPro" id="IPR036910">
    <property type="entry name" value="HMG_box_dom_sf"/>
</dbReference>
<proteinExistence type="predicted"/>
<dbReference type="SUPFAM" id="SSF47095">
    <property type="entry name" value="HMG-box"/>
    <property type="match status" value="1"/>
</dbReference>
<dbReference type="Proteomes" id="UP001457282">
    <property type="component" value="Unassembled WGS sequence"/>
</dbReference>
<gene>
    <name evidence="3" type="ORF">M0R45_028548</name>
</gene>
<dbReference type="SMART" id="SM00501">
    <property type="entry name" value="BRIGHT"/>
    <property type="match status" value="1"/>
</dbReference>
<feature type="region of interest" description="Disordered" evidence="1">
    <location>
        <begin position="176"/>
        <end position="287"/>
    </location>
</feature>
<evidence type="ECO:0000259" key="2">
    <source>
        <dbReference type="PROSITE" id="PS51011"/>
    </source>
</evidence>